<sequence>MQELVWVAQKYGAANLRRRNGQDFAPVGPASELPMRVAAQQLAALAGMSQKVQEAIVHSQAVFLRQVQLKERALATRVLHAWRDIRQWSMARTNRLSRAKQRVRRTLLLHCFLYWRDHLWRVNRSCHDIQKLRIVATRGLLRRTFSAWRGLCEARWWKTQLKTRDRQIALLETEMKRMEGRPVYVLLRRRVRGIFRAWKALCLPRKAKQQVQTMATRHNHIRLQDLSLAIWLVHVERQRAQAKQVTRAALHHKKGVLLKMLLGWQQARHV</sequence>
<proteinExistence type="predicted"/>
<dbReference type="GeneID" id="17045052"/>
<dbReference type="RefSeq" id="XP_005651583.1">
    <property type="nucleotide sequence ID" value="XM_005651526.1"/>
</dbReference>
<dbReference type="OrthoDB" id="515614at2759"/>
<dbReference type="AlphaFoldDB" id="I0Z8S0"/>
<reference evidence="1 2" key="1">
    <citation type="journal article" date="2012" name="Genome Biol.">
        <title>The genome of the polar eukaryotic microalga coccomyxa subellipsoidea reveals traits of cold adaptation.</title>
        <authorList>
            <person name="Blanc G."/>
            <person name="Agarkova I."/>
            <person name="Grimwood J."/>
            <person name="Kuo A."/>
            <person name="Brueggeman A."/>
            <person name="Dunigan D."/>
            <person name="Gurnon J."/>
            <person name="Ladunga I."/>
            <person name="Lindquist E."/>
            <person name="Lucas S."/>
            <person name="Pangilinan J."/>
            <person name="Proschold T."/>
            <person name="Salamov A."/>
            <person name="Schmutz J."/>
            <person name="Weeks D."/>
            <person name="Yamada T."/>
            <person name="Claverie J.M."/>
            <person name="Grigoriev I."/>
            <person name="Van Etten J."/>
            <person name="Lomsadze A."/>
            <person name="Borodovsky M."/>
        </authorList>
    </citation>
    <scope>NUCLEOTIDE SEQUENCE [LARGE SCALE GENOMIC DNA]</scope>
    <source>
        <strain evidence="1 2">C-169</strain>
    </source>
</reference>
<dbReference type="Proteomes" id="UP000007264">
    <property type="component" value="Unassembled WGS sequence"/>
</dbReference>
<organism evidence="1 2">
    <name type="scientific">Coccomyxa subellipsoidea (strain C-169)</name>
    <name type="common">Green microalga</name>
    <dbReference type="NCBI Taxonomy" id="574566"/>
    <lineage>
        <taxon>Eukaryota</taxon>
        <taxon>Viridiplantae</taxon>
        <taxon>Chlorophyta</taxon>
        <taxon>core chlorophytes</taxon>
        <taxon>Trebouxiophyceae</taxon>
        <taxon>Trebouxiophyceae incertae sedis</taxon>
        <taxon>Coccomyxaceae</taxon>
        <taxon>Coccomyxa</taxon>
        <taxon>Coccomyxa subellipsoidea</taxon>
    </lineage>
</organism>
<feature type="non-terminal residue" evidence="1">
    <location>
        <position position="270"/>
    </location>
</feature>
<accession>I0Z8S0</accession>
<dbReference type="STRING" id="574566.I0Z8S0"/>
<evidence type="ECO:0000313" key="2">
    <source>
        <dbReference type="Proteomes" id="UP000007264"/>
    </source>
</evidence>
<comment type="caution">
    <text evidence="1">The sequence shown here is derived from an EMBL/GenBank/DDBJ whole genome shotgun (WGS) entry which is preliminary data.</text>
</comment>
<gene>
    <name evidence="1" type="ORF">COCSUDRAFT_64051</name>
</gene>
<dbReference type="KEGG" id="csl:COCSUDRAFT_64051"/>
<evidence type="ECO:0000313" key="1">
    <source>
        <dbReference type="EMBL" id="EIE27039.1"/>
    </source>
</evidence>
<dbReference type="EMBL" id="AGSI01000001">
    <property type="protein sequence ID" value="EIE27039.1"/>
    <property type="molecule type" value="Genomic_DNA"/>
</dbReference>
<evidence type="ECO:0008006" key="3">
    <source>
        <dbReference type="Google" id="ProtNLM"/>
    </source>
</evidence>
<protein>
    <recommendedName>
        <fullName evidence="3">Sfi1 spindle body domain-containing protein</fullName>
    </recommendedName>
</protein>
<keyword evidence="2" id="KW-1185">Reference proteome</keyword>
<name>I0Z8S0_COCSC</name>